<keyword evidence="9 10" id="KW-0961">Cell wall biogenesis/degradation</keyword>
<dbReference type="UniPathway" id="UPA00219"/>
<evidence type="ECO:0000313" key="14">
    <source>
        <dbReference type="Proteomes" id="UP000228689"/>
    </source>
</evidence>
<comment type="function">
    <text evidence="10">Cell wall formation. Catalyzes the transfer of a GlcNAc subunit on undecaprenyl-pyrophosphoryl-MurNAc-pentapeptide (lipid intermediate I) to form undecaprenyl-pyrophosphoryl-MurNAc-(pentapeptide)GlcNAc (lipid intermediate II).</text>
</comment>
<keyword evidence="2 10" id="KW-0132">Cell division</keyword>
<comment type="caution">
    <text evidence="10">Lacks conserved residue(s) required for the propagation of feature annotation.</text>
</comment>
<dbReference type="InterPro" id="IPR004276">
    <property type="entry name" value="GlycoTrans_28_N"/>
</dbReference>
<comment type="catalytic activity">
    <reaction evidence="10">
        <text>di-trans,octa-cis-undecaprenyl diphospho-N-acetyl-alpha-D-muramoyl-L-alanyl-D-glutamyl-meso-2,6-diaminopimeloyl-D-alanyl-D-alanine + UDP-N-acetyl-alpha-D-glucosamine = di-trans,octa-cis-undecaprenyl diphospho-[N-acetyl-alpha-D-glucosaminyl-(1-&gt;4)]-N-acetyl-alpha-D-muramoyl-L-alanyl-D-glutamyl-meso-2,6-diaminopimeloyl-D-alanyl-D-alanine + UDP + H(+)</text>
        <dbReference type="Rhea" id="RHEA:31227"/>
        <dbReference type="ChEBI" id="CHEBI:15378"/>
        <dbReference type="ChEBI" id="CHEBI:57705"/>
        <dbReference type="ChEBI" id="CHEBI:58223"/>
        <dbReference type="ChEBI" id="CHEBI:61387"/>
        <dbReference type="ChEBI" id="CHEBI:61388"/>
        <dbReference type="EC" id="2.4.1.227"/>
    </reaction>
</comment>
<accession>A0A2M7RFL9</accession>
<dbReference type="GO" id="GO:0051301">
    <property type="term" value="P:cell division"/>
    <property type="evidence" value="ECO:0007669"/>
    <property type="project" value="UniProtKB-KW"/>
</dbReference>
<feature type="domain" description="Glycosyl transferase family 28 C-terminal" evidence="12">
    <location>
        <begin position="191"/>
        <end position="331"/>
    </location>
</feature>
<keyword evidence="5 10" id="KW-0133">Cell shape</keyword>
<dbReference type="EC" id="2.4.1.227" evidence="10"/>
<dbReference type="GO" id="GO:0005886">
    <property type="term" value="C:plasma membrane"/>
    <property type="evidence" value="ECO:0007669"/>
    <property type="project" value="UniProtKB-SubCell"/>
</dbReference>
<dbReference type="GO" id="GO:0071555">
    <property type="term" value="P:cell wall organization"/>
    <property type="evidence" value="ECO:0007669"/>
    <property type="project" value="UniProtKB-KW"/>
</dbReference>
<evidence type="ECO:0000256" key="5">
    <source>
        <dbReference type="ARBA" id="ARBA00022960"/>
    </source>
</evidence>
<keyword evidence="7 10" id="KW-0472">Membrane</keyword>
<evidence type="ECO:0000256" key="4">
    <source>
        <dbReference type="ARBA" id="ARBA00022679"/>
    </source>
</evidence>
<evidence type="ECO:0000313" key="13">
    <source>
        <dbReference type="EMBL" id="PIY95351.1"/>
    </source>
</evidence>
<dbReference type="GO" id="GO:0009252">
    <property type="term" value="P:peptidoglycan biosynthetic process"/>
    <property type="evidence" value="ECO:0007669"/>
    <property type="project" value="UniProtKB-UniRule"/>
</dbReference>
<evidence type="ECO:0000256" key="2">
    <source>
        <dbReference type="ARBA" id="ARBA00022618"/>
    </source>
</evidence>
<dbReference type="CDD" id="cd03785">
    <property type="entry name" value="GT28_MurG"/>
    <property type="match status" value="1"/>
</dbReference>
<dbReference type="PANTHER" id="PTHR21015:SF27">
    <property type="entry name" value="UDP-N-ACETYLGLUCOSAMINE--N-ACETYLMURAMYL-(PENTAPEPTIDE) PYROPHOSPHORYL-UNDECAPRENOL N-ACETYLGLUCOSAMINE TRANSFERASE"/>
    <property type="match status" value="1"/>
</dbReference>
<dbReference type="GO" id="GO:0005975">
    <property type="term" value="P:carbohydrate metabolic process"/>
    <property type="evidence" value="ECO:0007669"/>
    <property type="project" value="InterPro"/>
</dbReference>
<comment type="caution">
    <text evidence="13">The sequence shown here is derived from an EMBL/GenBank/DDBJ whole genome shotgun (WGS) entry which is preliminary data.</text>
</comment>
<organism evidence="13 14">
    <name type="scientific">Candidatus Komeilibacteria bacterium CG_4_10_14_0_8_um_filter_37_78</name>
    <dbReference type="NCBI Taxonomy" id="1974471"/>
    <lineage>
        <taxon>Bacteria</taxon>
        <taxon>Candidatus Komeiliibacteriota</taxon>
    </lineage>
</organism>
<comment type="pathway">
    <text evidence="10">Cell wall biogenesis; peptidoglycan biosynthesis.</text>
</comment>
<dbReference type="InterPro" id="IPR006009">
    <property type="entry name" value="GlcNAc_MurG"/>
</dbReference>
<dbReference type="Gene3D" id="3.40.50.2000">
    <property type="entry name" value="Glycogen Phosphorylase B"/>
    <property type="match status" value="2"/>
</dbReference>
<dbReference type="GO" id="GO:0008360">
    <property type="term" value="P:regulation of cell shape"/>
    <property type="evidence" value="ECO:0007669"/>
    <property type="project" value="UniProtKB-KW"/>
</dbReference>
<protein>
    <recommendedName>
        <fullName evidence="10">UDP-N-acetylglucosamine--N-acetylmuramyl-(pentapeptide) pyrophosphoryl-undecaprenol N-acetylglucosamine transferase</fullName>
        <ecNumber evidence="10">2.4.1.227</ecNumber>
    </recommendedName>
    <alternativeName>
        <fullName evidence="10">Undecaprenyl-PP-MurNAc-pentapeptide-UDPGlcNAc GlcNAc transferase</fullName>
    </alternativeName>
</protein>
<dbReference type="Pfam" id="PF03033">
    <property type="entry name" value="Glyco_transf_28"/>
    <property type="match status" value="1"/>
</dbReference>
<evidence type="ECO:0000256" key="3">
    <source>
        <dbReference type="ARBA" id="ARBA00022676"/>
    </source>
</evidence>
<evidence type="ECO:0000259" key="12">
    <source>
        <dbReference type="Pfam" id="PF04101"/>
    </source>
</evidence>
<dbReference type="EMBL" id="PFMC01000012">
    <property type="protein sequence ID" value="PIY95351.1"/>
    <property type="molecule type" value="Genomic_DNA"/>
</dbReference>
<keyword evidence="8 10" id="KW-0131">Cell cycle</keyword>
<evidence type="ECO:0000256" key="10">
    <source>
        <dbReference type="HAMAP-Rule" id="MF_00033"/>
    </source>
</evidence>
<comment type="similarity">
    <text evidence="10">Belongs to the glycosyltransferase 28 family. MurG subfamily.</text>
</comment>
<dbReference type="GO" id="GO:0051991">
    <property type="term" value="F:UDP-N-acetyl-D-glucosamine:N-acetylmuramoyl-L-alanyl-D-glutamyl-meso-2,6-diaminopimelyl-D-alanyl-D-alanine-diphosphoundecaprenol 4-beta-N-acetylglucosaminlytransferase activity"/>
    <property type="evidence" value="ECO:0007669"/>
    <property type="project" value="RHEA"/>
</dbReference>
<gene>
    <name evidence="10" type="primary">murG</name>
    <name evidence="13" type="ORF">COY67_00410</name>
</gene>
<dbReference type="Pfam" id="PF04101">
    <property type="entry name" value="Glyco_tran_28_C"/>
    <property type="match status" value="1"/>
</dbReference>
<proteinExistence type="inferred from homology"/>
<feature type="binding site" evidence="10">
    <location>
        <position position="167"/>
    </location>
    <ligand>
        <name>UDP-N-acetyl-alpha-D-glucosamine</name>
        <dbReference type="ChEBI" id="CHEBI:57705"/>
    </ligand>
</feature>
<dbReference type="SUPFAM" id="SSF53756">
    <property type="entry name" value="UDP-Glycosyltransferase/glycogen phosphorylase"/>
    <property type="match status" value="1"/>
</dbReference>
<dbReference type="HAMAP" id="MF_00033">
    <property type="entry name" value="MurG"/>
    <property type="match status" value="1"/>
</dbReference>
<dbReference type="PANTHER" id="PTHR21015">
    <property type="entry name" value="UDP-N-ACETYLGLUCOSAMINE--N-ACETYLMURAMYL-(PENTAPEPTIDE) PYROPHOSPHORYL-UNDECAPRENOL N-ACETYLGLUCOSAMINE TRANSFERASE 1"/>
    <property type="match status" value="1"/>
</dbReference>
<evidence type="ECO:0000256" key="9">
    <source>
        <dbReference type="ARBA" id="ARBA00023316"/>
    </source>
</evidence>
<keyword evidence="3 10" id="KW-0328">Glycosyltransferase</keyword>
<evidence type="ECO:0000259" key="11">
    <source>
        <dbReference type="Pfam" id="PF03033"/>
    </source>
</evidence>
<feature type="binding site" evidence="10">
    <location>
        <position position="291"/>
    </location>
    <ligand>
        <name>UDP-N-acetyl-alpha-D-glucosamine</name>
        <dbReference type="ChEBI" id="CHEBI:57705"/>
    </ligand>
</feature>
<name>A0A2M7RFL9_9BACT</name>
<keyword evidence="4 10" id="KW-0808">Transferase</keyword>
<dbReference type="GO" id="GO:0050511">
    <property type="term" value="F:undecaprenyldiphospho-muramoylpentapeptide beta-N-acetylglucosaminyltransferase activity"/>
    <property type="evidence" value="ECO:0007669"/>
    <property type="project" value="UniProtKB-UniRule"/>
</dbReference>
<keyword evidence="1 10" id="KW-1003">Cell membrane</keyword>
<evidence type="ECO:0000256" key="1">
    <source>
        <dbReference type="ARBA" id="ARBA00022475"/>
    </source>
</evidence>
<sequence length="363" mass="40382">MKIIFSGGGTMGSVSPLIAVIDQLLSKHQVQPNDIVWVGTYGGPEEKVIAKYDIKYEAILSGKLRRYFSVYNLIDPLKILIGFMQSFNIMTKHHPDIIVSAGGFVSVPLAYAARLYGCKVLILQLDLKPGLANIIMSKVADTIAVSWQDLLNKFGKKHTIWTGTPIRRQITNPICGLLDPHIKIYRDRSLILVMGGGTGALAINHLISSILPQLVAEYQIIHLTGPDKMIGVDLPDQNRQYYQTFEYVHEELGYLMNQAKVIISRAGIGTLTEIFAINKPAIIIPIPNSHQEINAQYFASKGAIRIIEQNDQAGNNLLSAIDSIFNQEQETKDLVDQVGDLVREDATVAFVREIYKLLENEIN</sequence>
<comment type="subcellular location">
    <subcellularLocation>
        <location evidence="10">Cell membrane</location>
        <topology evidence="10">Peripheral membrane protein</topology>
        <orientation evidence="10">Cytoplasmic side</orientation>
    </subcellularLocation>
</comment>
<evidence type="ECO:0000256" key="6">
    <source>
        <dbReference type="ARBA" id="ARBA00022984"/>
    </source>
</evidence>
<dbReference type="Proteomes" id="UP000228689">
    <property type="component" value="Unassembled WGS sequence"/>
</dbReference>
<dbReference type="InterPro" id="IPR007235">
    <property type="entry name" value="Glyco_trans_28_C"/>
</dbReference>
<evidence type="ECO:0000256" key="8">
    <source>
        <dbReference type="ARBA" id="ARBA00023306"/>
    </source>
</evidence>
<feature type="domain" description="Glycosyltransferase family 28 N-terminal" evidence="11">
    <location>
        <begin position="3"/>
        <end position="144"/>
    </location>
</feature>
<evidence type="ECO:0000256" key="7">
    <source>
        <dbReference type="ARBA" id="ARBA00023136"/>
    </source>
</evidence>
<keyword evidence="6 10" id="KW-0573">Peptidoglycan synthesis</keyword>
<dbReference type="AlphaFoldDB" id="A0A2M7RFL9"/>
<reference evidence="14" key="1">
    <citation type="submission" date="2017-09" db="EMBL/GenBank/DDBJ databases">
        <title>Depth-based differentiation of microbial function through sediment-hosted aquifers and enrichment of novel symbionts in the deep terrestrial subsurface.</title>
        <authorList>
            <person name="Probst A.J."/>
            <person name="Ladd B."/>
            <person name="Jarett J.K."/>
            <person name="Geller-Mcgrath D.E."/>
            <person name="Sieber C.M.K."/>
            <person name="Emerson J.B."/>
            <person name="Anantharaman K."/>
            <person name="Thomas B.C."/>
            <person name="Malmstrom R."/>
            <person name="Stieglmeier M."/>
            <person name="Klingl A."/>
            <person name="Woyke T."/>
            <person name="Ryan C.M."/>
            <person name="Banfield J.F."/>
        </authorList>
    </citation>
    <scope>NUCLEOTIDE SEQUENCE [LARGE SCALE GENOMIC DNA]</scope>
</reference>